<protein>
    <recommendedName>
        <fullName evidence="6">STAS domain-containing protein</fullName>
    </recommendedName>
</protein>
<feature type="transmembrane region" description="Helical" evidence="5">
    <location>
        <begin position="531"/>
        <end position="563"/>
    </location>
</feature>
<dbReference type="EMBL" id="JBJQND010000004">
    <property type="protein sequence ID" value="KAL3878614.1"/>
    <property type="molecule type" value="Genomic_DNA"/>
</dbReference>
<keyword evidence="4 5" id="KW-0472">Membrane</keyword>
<reference evidence="7 8" key="1">
    <citation type="submission" date="2024-11" db="EMBL/GenBank/DDBJ databases">
        <title>Chromosome-level genome assembly of the freshwater bivalve Anodonta woodiana.</title>
        <authorList>
            <person name="Chen X."/>
        </authorList>
    </citation>
    <scope>NUCLEOTIDE SEQUENCE [LARGE SCALE GENOMIC DNA]</scope>
    <source>
        <strain evidence="7">MN2024</strain>
        <tissue evidence="7">Gills</tissue>
    </source>
</reference>
<dbReference type="InterPro" id="IPR001902">
    <property type="entry name" value="SLC26A/SulP_fam"/>
</dbReference>
<dbReference type="AlphaFoldDB" id="A0ABD3WXA4"/>
<feature type="transmembrane region" description="Helical" evidence="5">
    <location>
        <begin position="243"/>
        <end position="266"/>
    </location>
</feature>
<keyword evidence="2 5" id="KW-0812">Transmembrane</keyword>
<evidence type="ECO:0000256" key="1">
    <source>
        <dbReference type="ARBA" id="ARBA00004141"/>
    </source>
</evidence>
<sequence length="808" mass="89597">MARLIDTLRQVLGKVLDDDQEGAGVDNPAFPPFLNMTEIKVEKIDNSAFIENGKLISSNQGPPTTEAKFRNDFLLPEENTSLRKVFGDQFKKCCSCSKERCNRIIDSLLPCYKVLRKYNVKLDLPSDIICGLTVGIMQLPQGMAYAMLAELPPVVGLYMSFFPVLIYFLLGTSRHVSTGTVAVVSLLTGSVIAKITEVYKSNTGVDTLLNNSGNANGTGGSAENTPDVFVLPDDVKIGIAMSLAILVGFTQIALGLLRLGIVTTYISDALVGGFTTGTAIHVGTSQVKNILGIKIPRTDGLFQIINTYKYIFQRIAQTNIPTLVISIICMALLYIVKEQVNQRFKTKLKVPIPIELFVVVIGTVISYVWNFNKRFHVQIVGSIPTGMPTPSYPSFQHVDVYITEIFIIAIISFAQSVSLAALLAKRHNYSLDSNQELLAYGAGNVFGSFFSCYPYAASVSRSSVQESAGGKTQFASLVSCSMVLIVILWIGYLFESLPNCVLSAIIVVALKSLILQFLELPQIWRTSKYDFFIWVVTCGFTVILHVDYGLIIGLGFSFFTVVMRTQRAIISPMSKISDTEVYRDPNKYIMAKQKPGIKIVGFNSPLYFANGDVFVTKLQRTTGVKPEKIKKQLRRMKLKHALARKNNCPADENTEGCTTEPATDVSSDTVMNNSITNYTPTRANICPVHHIIIDFSAVPFIDSVGAKVLKQVFDEYSTIDIKVFLTCVADDVWSVLDTTKFLKKYSDHIFTTLDNAVAMALLDEDNTDFHNVSQTRYIIKCQEPNVSYNKNNIYSMYNTMSSYQCIMQ</sequence>
<dbReference type="SUPFAM" id="SSF52091">
    <property type="entry name" value="SpoIIaa-like"/>
    <property type="match status" value="1"/>
</dbReference>
<dbReference type="PANTHER" id="PTHR11814">
    <property type="entry name" value="SULFATE TRANSPORTER"/>
    <property type="match status" value="1"/>
</dbReference>
<evidence type="ECO:0000256" key="4">
    <source>
        <dbReference type="ARBA" id="ARBA00023136"/>
    </source>
</evidence>
<evidence type="ECO:0000259" key="6">
    <source>
        <dbReference type="PROSITE" id="PS50801"/>
    </source>
</evidence>
<keyword evidence="8" id="KW-1185">Reference proteome</keyword>
<keyword evidence="3 5" id="KW-1133">Transmembrane helix</keyword>
<proteinExistence type="predicted"/>
<comment type="caution">
    <text evidence="7">The sequence shown here is derived from an EMBL/GenBank/DDBJ whole genome shotgun (WGS) entry which is preliminary data.</text>
</comment>
<feature type="domain" description="STAS" evidence="6">
    <location>
        <begin position="587"/>
        <end position="760"/>
    </location>
</feature>
<evidence type="ECO:0000313" key="7">
    <source>
        <dbReference type="EMBL" id="KAL3878614.1"/>
    </source>
</evidence>
<dbReference type="Gene3D" id="3.30.750.24">
    <property type="entry name" value="STAS domain"/>
    <property type="match status" value="1"/>
</dbReference>
<dbReference type="InterPro" id="IPR036513">
    <property type="entry name" value="STAS_dom_sf"/>
</dbReference>
<dbReference type="PROSITE" id="PS50801">
    <property type="entry name" value="STAS"/>
    <property type="match status" value="1"/>
</dbReference>
<feature type="transmembrane region" description="Helical" evidence="5">
    <location>
        <begin position="400"/>
        <end position="425"/>
    </location>
</feature>
<feature type="transmembrane region" description="Helical" evidence="5">
    <location>
        <begin position="437"/>
        <end position="456"/>
    </location>
</feature>
<feature type="transmembrane region" description="Helical" evidence="5">
    <location>
        <begin position="501"/>
        <end position="519"/>
    </location>
</feature>
<feature type="transmembrane region" description="Helical" evidence="5">
    <location>
        <begin position="348"/>
        <end position="369"/>
    </location>
</feature>
<feature type="transmembrane region" description="Helical" evidence="5">
    <location>
        <begin position="318"/>
        <end position="336"/>
    </location>
</feature>
<dbReference type="CDD" id="cd07042">
    <property type="entry name" value="STAS_SulP_like_sulfate_transporter"/>
    <property type="match status" value="1"/>
</dbReference>
<gene>
    <name evidence="7" type="ORF">ACJMK2_030948</name>
</gene>
<accession>A0ABD3WXA4</accession>
<evidence type="ECO:0000256" key="3">
    <source>
        <dbReference type="ARBA" id="ARBA00022989"/>
    </source>
</evidence>
<feature type="transmembrane region" description="Helical" evidence="5">
    <location>
        <begin position="476"/>
        <end position="494"/>
    </location>
</feature>
<name>A0ABD3WXA4_SINWO</name>
<dbReference type="Proteomes" id="UP001634394">
    <property type="component" value="Unassembled WGS sequence"/>
</dbReference>
<feature type="transmembrane region" description="Helical" evidence="5">
    <location>
        <begin position="145"/>
        <end position="170"/>
    </location>
</feature>
<dbReference type="GO" id="GO:0016020">
    <property type="term" value="C:membrane"/>
    <property type="evidence" value="ECO:0007669"/>
    <property type="project" value="UniProtKB-SubCell"/>
</dbReference>
<comment type="subcellular location">
    <subcellularLocation>
        <location evidence="1">Membrane</location>
        <topology evidence="1">Multi-pass membrane protein</topology>
    </subcellularLocation>
</comment>
<dbReference type="InterPro" id="IPR011547">
    <property type="entry name" value="SLC26A/SulP_dom"/>
</dbReference>
<organism evidence="7 8">
    <name type="scientific">Sinanodonta woodiana</name>
    <name type="common">Chinese pond mussel</name>
    <name type="synonym">Anodonta woodiana</name>
    <dbReference type="NCBI Taxonomy" id="1069815"/>
    <lineage>
        <taxon>Eukaryota</taxon>
        <taxon>Metazoa</taxon>
        <taxon>Spiralia</taxon>
        <taxon>Lophotrochozoa</taxon>
        <taxon>Mollusca</taxon>
        <taxon>Bivalvia</taxon>
        <taxon>Autobranchia</taxon>
        <taxon>Heteroconchia</taxon>
        <taxon>Palaeoheterodonta</taxon>
        <taxon>Unionida</taxon>
        <taxon>Unionoidea</taxon>
        <taxon>Unionidae</taxon>
        <taxon>Unioninae</taxon>
        <taxon>Sinanodonta</taxon>
    </lineage>
</organism>
<dbReference type="InterPro" id="IPR002645">
    <property type="entry name" value="STAS_dom"/>
</dbReference>
<dbReference type="NCBIfam" id="TIGR00815">
    <property type="entry name" value="sulP"/>
    <property type="match status" value="1"/>
</dbReference>
<evidence type="ECO:0000256" key="5">
    <source>
        <dbReference type="SAM" id="Phobius"/>
    </source>
</evidence>
<dbReference type="Pfam" id="PF01740">
    <property type="entry name" value="STAS"/>
    <property type="match status" value="1"/>
</dbReference>
<feature type="non-terminal residue" evidence="7">
    <location>
        <position position="808"/>
    </location>
</feature>
<evidence type="ECO:0000256" key="2">
    <source>
        <dbReference type="ARBA" id="ARBA00022692"/>
    </source>
</evidence>
<dbReference type="Pfam" id="PF00916">
    <property type="entry name" value="Sulfate_transp"/>
    <property type="match status" value="1"/>
</dbReference>
<evidence type="ECO:0000313" key="8">
    <source>
        <dbReference type="Proteomes" id="UP001634394"/>
    </source>
</evidence>